<comment type="catalytic activity">
    <reaction evidence="7">
        <text>GMP + ATP = GDP + ADP</text>
        <dbReference type="Rhea" id="RHEA:20780"/>
        <dbReference type="ChEBI" id="CHEBI:30616"/>
        <dbReference type="ChEBI" id="CHEBI:58115"/>
        <dbReference type="ChEBI" id="CHEBI:58189"/>
        <dbReference type="ChEBI" id="CHEBI:456216"/>
        <dbReference type="EC" id="2.7.4.8"/>
    </reaction>
</comment>
<dbReference type="PANTHER" id="PTHR23117">
    <property type="entry name" value="GUANYLATE KINASE-RELATED"/>
    <property type="match status" value="1"/>
</dbReference>
<dbReference type="GO" id="GO:0005829">
    <property type="term" value="C:cytosol"/>
    <property type="evidence" value="ECO:0007669"/>
    <property type="project" value="TreeGrafter"/>
</dbReference>
<dbReference type="InterPro" id="IPR008144">
    <property type="entry name" value="Guanylate_kin-like_dom"/>
</dbReference>
<keyword evidence="12" id="KW-1185">Reference proteome</keyword>
<name>C1EDW5_MICCC</name>
<dbReference type="PANTHER" id="PTHR23117:SF13">
    <property type="entry name" value="GUANYLATE KINASE"/>
    <property type="match status" value="1"/>
</dbReference>
<dbReference type="CDD" id="cd00071">
    <property type="entry name" value="GMPK"/>
    <property type="match status" value="1"/>
</dbReference>
<dbReference type="STRING" id="296587.C1EDW5"/>
<evidence type="ECO:0000259" key="10">
    <source>
        <dbReference type="PROSITE" id="PS50052"/>
    </source>
</evidence>
<dbReference type="OMA" id="NFETCYK"/>
<dbReference type="NCBIfam" id="TIGR03263">
    <property type="entry name" value="guanyl_kin"/>
    <property type="match status" value="1"/>
</dbReference>
<dbReference type="eggNOG" id="KOG0707">
    <property type="taxonomic scope" value="Eukaryota"/>
</dbReference>
<dbReference type="SUPFAM" id="SSF52540">
    <property type="entry name" value="P-loop containing nucleoside triphosphate hydrolases"/>
    <property type="match status" value="1"/>
</dbReference>
<evidence type="ECO:0000256" key="5">
    <source>
        <dbReference type="ARBA" id="ARBA00022777"/>
    </source>
</evidence>
<dbReference type="Pfam" id="PF00625">
    <property type="entry name" value="Guanylate_kin"/>
    <property type="match status" value="1"/>
</dbReference>
<dbReference type="Proteomes" id="UP000002009">
    <property type="component" value="Chromosome 11"/>
</dbReference>
<evidence type="ECO:0000256" key="9">
    <source>
        <dbReference type="ARBA" id="ARBA00081967"/>
    </source>
</evidence>
<dbReference type="InterPro" id="IPR017665">
    <property type="entry name" value="Guanylate_kinase"/>
</dbReference>
<dbReference type="FunFam" id="3.30.63.10:FF:000002">
    <property type="entry name" value="Guanylate kinase 1"/>
    <property type="match status" value="1"/>
</dbReference>
<dbReference type="FunFam" id="3.40.50.300:FF:000776">
    <property type="entry name" value="Guanylate kinase 2"/>
    <property type="match status" value="1"/>
</dbReference>
<evidence type="ECO:0000256" key="1">
    <source>
        <dbReference type="ARBA" id="ARBA00005790"/>
    </source>
</evidence>
<dbReference type="AlphaFoldDB" id="C1EDW5"/>
<dbReference type="InterPro" id="IPR020590">
    <property type="entry name" value="Guanylate_kinase_CS"/>
</dbReference>
<dbReference type="InParanoid" id="C1EDW5"/>
<evidence type="ECO:0000313" key="11">
    <source>
        <dbReference type="EMBL" id="ACO66128.1"/>
    </source>
</evidence>
<accession>C1EDW5</accession>
<protein>
    <recommendedName>
        <fullName evidence="8">Guanylate kinase 1</fullName>
        <ecNumber evidence="2">2.7.4.8</ecNumber>
    </recommendedName>
    <alternativeName>
        <fullName evidence="9">GMP kinase 1</fullName>
    </alternativeName>
</protein>
<dbReference type="PROSITE" id="PS00856">
    <property type="entry name" value="GUANYLATE_KINASE_1"/>
    <property type="match status" value="1"/>
</dbReference>
<dbReference type="RefSeq" id="XP_002504870.1">
    <property type="nucleotide sequence ID" value="XM_002504824.1"/>
</dbReference>
<dbReference type="InterPro" id="IPR027417">
    <property type="entry name" value="P-loop_NTPase"/>
</dbReference>
<dbReference type="OrthoDB" id="6334211at2759"/>
<evidence type="ECO:0000256" key="6">
    <source>
        <dbReference type="ARBA" id="ARBA00022840"/>
    </source>
</evidence>
<keyword evidence="4" id="KW-0547">Nucleotide-binding</keyword>
<keyword evidence="6" id="KW-0067">ATP-binding</keyword>
<evidence type="ECO:0000313" key="12">
    <source>
        <dbReference type="Proteomes" id="UP000002009"/>
    </source>
</evidence>
<dbReference type="PROSITE" id="PS50052">
    <property type="entry name" value="GUANYLATE_KINASE_2"/>
    <property type="match status" value="1"/>
</dbReference>
<evidence type="ECO:0000256" key="8">
    <source>
        <dbReference type="ARBA" id="ARBA00067520"/>
    </source>
</evidence>
<sequence>MSKLRPVVMCGPSGVGKGTLINRLMADFPGRFGFSVSHTTRAPRPGEEDGVHYNFVQKAAMEADIAAGKFLEYAHVHENIYGTSLAAVEAVAQKGQVCVLDIDVQGAEIVKKSSLDALFVFISPPSMEELEARLRGRGTEKEESIQKRLANAAGEMAKTKVEGFFHAVIVNDDLDRAYGELKTAIDAQ</sequence>
<keyword evidence="3" id="KW-0808">Transferase</keyword>
<dbReference type="InterPro" id="IPR008145">
    <property type="entry name" value="GK/Ca_channel_bsu"/>
</dbReference>
<reference evidence="11 12" key="1">
    <citation type="journal article" date="2009" name="Science">
        <title>Green evolution and dynamic adaptations revealed by genomes of the marine picoeukaryotes Micromonas.</title>
        <authorList>
            <person name="Worden A.Z."/>
            <person name="Lee J.H."/>
            <person name="Mock T."/>
            <person name="Rouze P."/>
            <person name="Simmons M.P."/>
            <person name="Aerts A.L."/>
            <person name="Allen A.E."/>
            <person name="Cuvelier M.L."/>
            <person name="Derelle E."/>
            <person name="Everett M.V."/>
            <person name="Foulon E."/>
            <person name="Grimwood J."/>
            <person name="Gundlach H."/>
            <person name="Henrissat B."/>
            <person name="Napoli C."/>
            <person name="McDonald S.M."/>
            <person name="Parker M.S."/>
            <person name="Rombauts S."/>
            <person name="Salamov A."/>
            <person name="Von Dassow P."/>
            <person name="Badger J.H."/>
            <person name="Coutinho P.M."/>
            <person name="Demir E."/>
            <person name="Dubchak I."/>
            <person name="Gentemann C."/>
            <person name="Eikrem W."/>
            <person name="Gready J.E."/>
            <person name="John U."/>
            <person name="Lanier W."/>
            <person name="Lindquist E.A."/>
            <person name="Lucas S."/>
            <person name="Mayer K.F."/>
            <person name="Moreau H."/>
            <person name="Not F."/>
            <person name="Otillar R."/>
            <person name="Panaud O."/>
            <person name="Pangilinan J."/>
            <person name="Paulsen I."/>
            <person name="Piegu B."/>
            <person name="Poliakov A."/>
            <person name="Robbens S."/>
            <person name="Schmutz J."/>
            <person name="Toulza E."/>
            <person name="Wyss T."/>
            <person name="Zelensky A."/>
            <person name="Zhou K."/>
            <person name="Armbrust E.V."/>
            <person name="Bhattacharya D."/>
            <person name="Goodenough U.W."/>
            <person name="Van de Peer Y."/>
            <person name="Grigoriev I.V."/>
        </authorList>
    </citation>
    <scope>NUCLEOTIDE SEQUENCE [LARGE SCALE GENOMIC DNA]</scope>
    <source>
        <strain evidence="12">RCC299 / NOUM17</strain>
    </source>
</reference>
<gene>
    <name evidence="11" type="ORF">MICPUN_86605</name>
</gene>
<evidence type="ECO:0000256" key="4">
    <source>
        <dbReference type="ARBA" id="ARBA00022741"/>
    </source>
</evidence>
<dbReference type="EC" id="2.7.4.8" evidence="2"/>
<dbReference type="GO" id="GO:0004385">
    <property type="term" value="F:GMP kinase activity"/>
    <property type="evidence" value="ECO:0007669"/>
    <property type="project" value="UniProtKB-EC"/>
</dbReference>
<feature type="domain" description="Guanylate kinase-like" evidence="10">
    <location>
        <begin position="4"/>
        <end position="186"/>
    </location>
</feature>
<proteinExistence type="inferred from homology"/>
<comment type="similarity">
    <text evidence="1">Belongs to the guanylate kinase family.</text>
</comment>
<organism evidence="11 12">
    <name type="scientific">Micromonas commoda (strain RCC299 / NOUM17 / CCMP2709)</name>
    <name type="common">Picoplanktonic green alga</name>
    <dbReference type="NCBI Taxonomy" id="296587"/>
    <lineage>
        <taxon>Eukaryota</taxon>
        <taxon>Viridiplantae</taxon>
        <taxon>Chlorophyta</taxon>
        <taxon>Mamiellophyceae</taxon>
        <taxon>Mamiellales</taxon>
        <taxon>Mamiellaceae</taxon>
        <taxon>Micromonas</taxon>
    </lineage>
</organism>
<evidence type="ECO:0000256" key="3">
    <source>
        <dbReference type="ARBA" id="ARBA00022679"/>
    </source>
</evidence>
<evidence type="ECO:0000256" key="7">
    <source>
        <dbReference type="ARBA" id="ARBA00048594"/>
    </source>
</evidence>
<dbReference type="GO" id="GO:0005524">
    <property type="term" value="F:ATP binding"/>
    <property type="evidence" value="ECO:0007669"/>
    <property type="project" value="UniProtKB-KW"/>
</dbReference>
<keyword evidence="5" id="KW-0418">Kinase</keyword>
<dbReference type="Gene3D" id="3.40.50.300">
    <property type="entry name" value="P-loop containing nucleotide triphosphate hydrolases"/>
    <property type="match status" value="1"/>
</dbReference>
<dbReference type="GeneID" id="8247599"/>
<dbReference type="SMART" id="SM00072">
    <property type="entry name" value="GuKc"/>
    <property type="match status" value="1"/>
</dbReference>
<evidence type="ECO:0000256" key="2">
    <source>
        <dbReference type="ARBA" id="ARBA00012961"/>
    </source>
</evidence>
<dbReference type="KEGG" id="mis:MICPUN_86605"/>
<dbReference type="EMBL" id="CP001330">
    <property type="protein sequence ID" value="ACO66128.1"/>
    <property type="molecule type" value="Genomic_DNA"/>
</dbReference>